<proteinExistence type="inferred from homology"/>
<dbReference type="InterPro" id="IPR035906">
    <property type="entry name" value="MetI-like_sf"/>
</dbReference>
<keyword evidence="4 7" id="KW-0812">Transmembrane</keyword>
<dbReference type="Gene3D" id="1.10.3720.10">
    <property type="entry name" value="MetI-like"/>
    <property type="match status" value="1"/>
</dbReference>
<dbReference type="PROSITE" id="PS50928">
    <property type="entry name" value="ABC_TM1"/>
    <property type="match status" value="1"/>
</dbReference>
<keyword evidence="11" id="KW-1185">Reference proteome</keyword>
<sequence length="318" mass="34326">MAVQAPVVPRRASAGEPPPGRSTRRVRAGHSLAAYLLIAPAFVIFTVVMLVPIGKAAQVSLYEWSPFPGVEQTFLGAGNYTRALSDPLFGKALLNATVYMLVTVPAQILLGLVVALLLESRLPGRTLLRVLYYLPVVTSWVVVSLLFRYLFATDGGLVNWVLVDGVHVAGQPVGWLDSRWTGILAMCALGIWKGIGWTAIILLAGLTNVPRELHESAATDGAGYLRRVWHVTLPALRGQLLFVTVLLVIGGFQVFIQVLLMTNGGPAGDTEMPLTYLYKQAFSYLDFGYGSALAVIMTVLVLVLSVGQTVIANRRAAR</sequence>
<accession>A0ABP4W029</accession>
<protein>
    <submittedName>
        <fullName evidence="10">Sugar ABC transporter permease</fullName>
    </submittedName>
</protein>
<evidence type="ECO:0000256" key="4">
    <source>
        <dbReference type="ARBA" id="ARBA00022692"/>
    </source>
</evidence>
<dbReference type="InterPro" id="IPR000515">
    <property type="entry name" value="MetI-like"/>
</dbReference>
<dbReference type="PANTHER" id="PTHR30193:SF37">
    <property type="entry name" value="INNER MEMBRANE ABC TRANSPORTER PERMEASE PROTEIN YCJO"/>
    <property type="match status" value="1"/>
</dbReference>
<dbReference type="PANTHER" id="PTHR30193">
    <property type="entry name" value="ABC TRANSPORTER PERMEASE PROTEIN"/>
    <property type="match status" value="1"/>
</dbReference>
<feature type="domain" description="ABC transmembrane type-1" evidence="9">
    <location>
        <begin position="93"/>
        <end position="308"/>
    </location>
</feature>
<comment type="similarity">
    <text evidence="7">Belongs to the binding-protein-dependent transport system permease family.</text>
</comment>
<dbReference type="Proteomes" id="UP001500655">
    <property type="component" value="Unassembled WGS sequence"/>
</dbReference>
<reference evidence="11" key="1">
    <citation type="journal article" date="2019" name="Int. J. Syst. Evol. Microbiol.">
        <title>The Global Catalogue of Microorganisms (GCM) 10K type strain sequencing project: providing services to taxonomists for standard genome sequencing and annotation.</title>
        <authorList>
            <consortium name="The Broad Institute Genomics Platform"/>
            <consortium name="The Broad Institute Genome Sequencing Center for Infectious Disease"/>
            <person name="Wu L."/>
            <person name="Ma J."/>
        </authorList>
    </citation>
    <scope>NUCLEOTIDE SEQUENCE [LARGE SCALE GENOMIC DNA]</scope>
    <source>
        <strain evidence="11">JCM 13249</strain>
    </source>
</reference>
<keyword evidence="2 7" id="KW-0813">Transport</keyword>
<dbReference type="InterPro" id="IPR051393">
    <property type="entry name" value="ABC_transporter_permease"/>
</dbReference>
<dbReference type="CDD" id="cd06261">
    <property type="entry name" value="TM_PBP2"/>
    <property type="match status" value="1"/>
</dbReference>
<feature type="transmembrane region" description="Helical" evidence="7">
    <location>
        <begin position="240"/>
        <end position="261"/>
    </location>
</feature>
<comment type="subcellular location">
    <subcellularLocation>
        <location evidence="1 7">Cell membrane</location>
        <topology evidence="1 7">Multi-pass membrane protein</topology>
    </subcellularLocation>
</comment>
<keyword evidence="6 7" id="KW-0472">Membrane</keyword>
<evidence type="ECO:0000256" key="3">
    <source>
        <dbReference type="ARBA" id="ARBA00022475"/>
    </source>
</evidence>
<evidence type="ECO:0000256" key="1">
    <source>
        <dbReference type="ARBA" id="ARBA00004651"/>
    </source>
</evidence>
<name>A0ABP4W029_9ACTN</name>
<feature type="transmembrane region" description="Helical" evidence="7">
    <location>
        <begin position="96"/>
        <end position="118"/>
    </location>
</feature>
<dbReference type="Pfam" id="PF00528">
    <property type="entry name" value="BPD_transp_1"/>
    <property type="match status" value="1"/>
</dbReference>
<dbReference type="EMBL" id="BAAALS010000005">
    <property type="protein sequence ID" value="GAA1743824.1"/>
    <property type="molecule type" value="Genomic_DNA"/>
</dbReference>
<evidence type="ECO:0000256" key="8">
    <source>
        <dbReference type="SAM" id="MobiDB-lite"/>
    </source>
</evidence>
<evidence type="ECO:0000259" key="9">
    <source>
        <dbReference type="PROSITE" id="PS50928"/>
    </source>
</evidence>
<feature type="transmembrane region" description="Helical" evidence="7">
    <location>
        <begin position="32"/>
        <end position="54"/>
    </location>
</feature>
<evidence type="ECO:0000313" key="11">
    <source>
        <dbReference type="Proteomes" id="UP001500655"/>
    </source>
</evidence>
<keyword evidence="3" id="KW-1003">Cell membrane</keyword>
<organism evidence="10 11">
    <name type="scientific">Luedemannella helvata</name>
    <dbReference type="NCBI Taxonomy" id="349315"/>
    <lineage>
        <taxon>Bacteria</taxon>
        <taxon>Bacillati</taxon>
        <taxon>Actinomycetota</taxon>
        <taxon>Actinomycetes</taxon>
        <taxon>Micromonosporales</taxon>
        <taxon>Micromonosporaceae</taxon>
        <taxon>Luedemannella</taxon>
    </lineage>
</organism>
<feature type="transmembrane region" description="Helical" evidence="7">
    <location>
        <begin position="183"/>
        <end position="206"/>
    </location>
</feature>
<feature type="transmembrane region" description="Helical" evidence="7">
    <location>
        <begin position="130"/>
        <end position="151"/>
    </location>
</feature>
<evidence type="ECO:0000256" key="5">
    <source>
        <dbReference type="ARBA" id="ARBA00022989"/>
    </source>
</evidence>
<dbReference type="RefSeq" id="WP_344077981.1">
    <property type="nucleotide sequence ID" value="NZ_BAAALS010000005.1"/>
</dbReference>
<evidence type="ECO:0000256" key="7">
    <source>
        <dbReference type="RuleBase" id="RU363032"/>
    </source>
</evidence>
<feature type="region of interest" description="Disordered" evidence="8">
    <location>
        <begin position="1"/>
        <end position="25"/>
    </location>
</feature>
<dbReference type="SUPFAM" id="SSF161098">
    <property type="entry name" value="MetI-like"/>
    <property type="match status" value="1"/>
</dbReference>
<evidence type="ECO:0000313" key="10">
    <source>
        <dbReference type="EMBL" id="GAA1743824.1"/>
    </source>
</evidence>
<gene>
    <name evidence="10" type="ORF">GCM10009681_13270</name>
</gene>
<evidence type="ECO:0000256" key="2">
    <source>
        <dbReference type="ARBA" id="ARBA00022448"/>
    </source>
</evidence>
<comment type="caution">
    <text evidence="10">The sequence shown here is derived from an EMBL/GenBank/DDBJ whole genome shotgun (WGS) entry which is preliminary data.</text>
</comment>
<feature type="transmembrane region" description="Helical" evidence="7">
    <location>
        <begin position="281"/>
        <end position="306"/>
    </location>
</feature>
<evidence type="ECO:0000256" key="6">
    <source>
        <dbReference type="ARBA" id="ARBA00023136"/>
    </source>
</evidence>
<keyword evidence="5 7" id="KW-1133">Transmembrane helix</keyword>